<dbReference type="InterPro" id="IPR018194">
    <property type="entry name" value="Ni-dep_hyd_lsu_Ni_BS"/>
</dbReference>
<dbReference type="EMBL" id="BARV01018884">
    <property type="protein sequence ID" value="GAI24764.1"/>
    <property type="molecule type" value="Genomic_DNA"/>
</dbReference>
<proteinExistence type="predicted"/>
<accession>X1P1H6</accession>
<protein>
    <recommendedName>
        <fullName evidence="3">Ni/Fe hydrogenase subunit alpha</fullName>
    </recommendedName>
</protein>
<feature type="non-terminal residue" evidence="2">
    <location>
        <position position="1"/>
    </location>
</feature>
<dbReference type="SUPFAM" id="SSF56762">
    <property type="entry name" value="HydB/Nqo4-like"/>
    <property type="match status" value="1"/>
</dbReference>
<evidence type="ECO:0000313" key="2">
    <source>
        <dbReference type="EMBL" id="GAI24764.1"/>
    </source>
</evidence>
<dbReference type="PANTHER" id="PTHR43600">
    <property type="entry name" value="COENZYME F420 HYDROGENASE, SUBUNIT ALPHA"/>
    <property type="match status" value="1"/>
</dbReference>
<comment type="caution">
    <text evidence="2">The sequence shown here is derived from an EMBL/GenBank/DDBJ whole genome shotgun (WGS) entry which is preliminary data.</text>
</comment>
<dbReference type="AlphaFoldDB" id="X1P1H6"/>
<dbReference type="Gene3D" id="1.10.645.10">
    <property type="entry name" value="Cytochrome-c3 Hydrogenase, chain B"/>
    <property type="match status" value="1"/>
</dbReference>
<dbReference type="GO" id="GO:0008901">
    <property type="term" value="F:ferredoxin hydrogenase activity"/>
    <property type="evidence" value="ECO:0007669"/>
    <property type="project" value="InterPro"/>
</dbReference>
<dbReference type="PANTHER" id="PTHR43600:SF1">
    <property type="entry name" value="COENZYME F420 HYDROGENASE SUBUNIT ALPHA"/>
    <property type="match status" value="1"/>
</dbReference>
<gene>
    <name evidence="2" type="ORF">S06H3_31851</name>
</gene>
<dbReference type="Pfam" id="PF00374">
    <property type="entry name" value="NiFeSe_Hases"/>
    <property type="match status" value="1"/>
</dbReference>
<organism evidence="2">
    <name type="scientific">marine sediment metagenome</name>
    <dbReference type="NCBI Taxonomy" id="412755"/>
    <lineage>
        <taxon>unclassified sequences</taxon>
        <taxon>metagenomes</taxon>
        <taxon>ecological metagenomes</taxon>
    </lineage>
</organism>
<dbReference type="InterPro" id="IPR029014">
    <property type="entry name" value="NiFe-Hase_large"/>
</dbReference>
<sequence>ERFQEIFSQFDPPDVYSLPNPAYMGMHNDEKYDRYNGLLRLAQNNKIIADFPVYKHSQYFDKQEDIRGIDFYLKNDQNILVGPLARYKIINDYGIDELQSYIGLFNKEWQNSILFSNVIRLIEMMFVSYEGLSILDDTELTQKNDIRPINFLRNNEGLGMVEAPRGTLIHYYHVNKKRLIDEVKLFIATEINLPIIDEILTTQSQKLYERTGDFNQIKKQAQMIIRSFDPCISCATH</sequence>
<dbReference type="PROSITE" id="PS00508">
    <property type="entry name" value="NI_HGENASE_L_2"/>
    <property type="match status" value="1"/>
</dbReference>
<dbReference type="InterPro" id="IPR001501">
    <property type="entry name" value="Ni-dep_hyd_lsu"/>
</dbReference>
<evidence type="ECO:0000256" key="1">
    <source>
        <dbReference type="ARBA" id="ARBA00023002"/>
    </source>
</evidence>
<keyword evidence="1" id="KW-0560">Oxidoreductase</keyword>
<evidence type="ECO:0008006" key="3">
    <source>
        <dbReference type="Google" id="ProtNLM"/>
    </source>
</evidence>
<reference evidence="2" key="1">
    <citation type="journal article" date="2014" name="Front. Microbiol.">
        <title>High frequency of phylogenetically diverse reductive dehalogenase-homologous genes in deep subseafloor sedimentary metagenomes.</title>
        <authorList>
            <person name="Kawai M."/>
            <person name="Futagami T."/>
            <person name="Toyoda A."/>
            <person name="Takaki Y."/>
            <person name="Nishi S."/>
            <person name="Hori S."/>
            <person name="Arai W."/>
            <person name="Tsubouchi T."/>
            <person name="Morono Y."/>
            <person name="Uchiyama I."/>
            <person name="Ito T."/>
            <person name="Fujiyama A."/>
            <person name="Inagaki F."/>
            <person name="Takami H."/>
        </authorList>
    </citation>
    <scope>NUCLEOTIDE SEQUENCE</scope>
    <source>
        <strain evidence="2">Expedition CK06-06</strain>
    </source>
</reference>
<dbReference type="GO" id="GO:0016151">
    <property type="term" value="F:nickel cation binding"/>
    <property type="evidence" value="ECO:0007669"/>
    <property type="project" value="InterPro"/>
</dbReference>
<name>X1P1H6_9ZZZZ</name>